<dbReference type="CDD" id="cd12950">
    <property type="entry name" value="RRP7_Rrp7p"/>
    <property type="match status" value="1"/>
</dbReference>
<dbReference type="OrthoDB" id="5390at2759"/>
<dbReference type="InterPro" id="IPR040446">
    <property type="entry name" value="RRP7"/>
</dbReference>
<feature type="compositionally biased region" description="Basic and acidic residues" evidence="2">
    <location>
        <begin position="256"/>
        <end position="268"/>
    </location>
</feature>
<proteinExistence type="inferred from homology"/>
<dbReference type="Pfam" id="PF12923">
    <property type="entry name" value="RRP7"/>
    <property type="match status" value="1"/>
</dbReference>
<dbReference type="GO" id="GO:0034456">
    <property type="term" value="C:UTP-C complex"/>
    <property type="evidence" value="ECO:0007669"/>
    <property type="project" value="TreeGrafter"/>
</dbReference>
<evidence type="ECO:0000256" key="1">
    <source>
        <dbReference type="ARBA" id="ARBA00006110"/>
    </source>
</evidence>
<accession>A0A2G5H9G7</accession>
<dbReference type="Gene3D" id="3.30.70.330">
    <property type="match status" value="1"/>
</dbReference>
<evidence type="ECO:0000313" key="6">
    <source>
        <dbReference type="Proteomes" id="UP000230605"/>
    </source>
</evidence>
<dbReference type="InterPro" id="IPR040447">
    <property type="entry name" value="RRM_Rrp7"/>
</dbReference>
<reference evidence="5 6" key="1">
    <citation type="submission" date="2015-10" db="EMBL/GenBank/DDBJ databases">
        <title>The cercosporin biosynthetic gene cluster was horizontally transferred to several fungal lineages and shown to be expanded in Cercospora beticola based on microsynteny with recipient genomes.</title>
        <authorList>
            <person name="De Jonge R."/>
            <person name="Ebert M.K."/>
            <person name="Suttle J.C."/>
            <person name="Jurick Ii W.M."/>
            <person name="Secor G.A."/>
            <person name="Thomma B.P."/>
            <person name="Van De Peer Y."/>
            <person name="Bolton M.D."/>
        </authorList>
    </citation>
    <scope>NUCLEOTIDE SEQUENCE [LARGE SCALE GENOMIC DNA]</scope>
    <source>
        <strain evidence="5 6">09-40</strain>
    </source>
</reference>
<dbReference type="InterPro" id="IPR012677">
    <property type="entry name" value="Nucleotide-bd_a/b_plait_sf"/>
</dbReference>
<dbReference type="Proteomes" id="UP000230605">
    <property type="component" value="Chromosome 5"/>
</dbReference>
<feature type="domain" description="Ribosomal RNA-processing protein 7 C-terminal" evidence="3">
    <location>
        <begin position="202"/>
        <end position="318"/>
    </location>
</feature>
<sequence length="319" mass="36039">MAAVTTTTMVPKPASKTSIPTTVHDFLVLPLQLPKTASYPNDATHYLYLRPNAPKVPTETTPREVFMVNIPIDTTEAHVRHLFASQLGGGRVENVAFEGERVGKGISAPVAPVVQQGKKRKRDAADAENAAEVGKLPEIWDRDIRRSGSSAIVTFVDQESAKLALKEAKRAIKSKAEITWGEGLRDLPRLGSARYRTHHALRFPDHAALQESVDAFMASFAAQEEARAKQLARLRNEPDADGFITVTRGGRQGPGRLEEAKAKEEEFKKREKSRIKEDFYRFQTREKRKEEQQNLVHQFEEDRKRVEEIRRRKGKLRPE</sequence>
<dbReference type="InterPro" id="IPR024326">
    <property type="entry name" value="RRP7_C"/>
</dbReference>
<dbReference type="AlphaFoldDB" id="A0A2G5H9G7"/>
<dbReference type="PANTHER" id="PTHR13191:SF0">
    <property type="entry name" value="RIBOSOMAL RNA-PROCESSING PROTEIN 7 HOMOLOG A-RELATED"/>
    <property type="match status" value="1"/>
</dbReference>
<dbReference type="GO" id="GO:0006364">
    <property type="term" value="P:rRNA processing"/>
    <property type="evidence" value="ECO:0007669"/>
    <property type="project" value="TreeGrafter"/>
</dbReference>
<organism evidence="5 6">
    <name type="scientific">Cercospora beticola</name>
    <name type="common">Sugarbeet leaf spot fungus</name>
    <dbReference type="NCBI Taxonomy" id="122368"/>
    <lineage>
        <taxon>Eukaryota</taxon>
        <taxon>Fungi</taxon>
        <taxon>Dikarya</taxon>
        <taxon>Ascomycota</taxon>
        <taxon>Pezizomycotina</taxon>
        <taxon>Dothideomycetes</taxon>
        <taxon>Dothideomycetidae</taxon>
        <taxon>Mycosphaerellales</taxon>
        <taxon>Mycosphaerellaceae</taxon>
        <taxon>Cercospora</taxon>
    </lineage>
</organism>
<dbReference type="Pfam" id="PF17799">
    <property type="entry name" value="RRM_Rrp7"/>
    <property type="match status" value="1"/>
</dbReference>
<dbReference type="GO" id="GO:0000028">
    <property type="term" value="P:ribosomal small subunit assembly"/>
    <property type="evidence" value="ECO:0007669"/>
    <property type="project" value="TreeGrafter"/>
</dbReference>
<dbReference type="Gene3D" id="6.10.250.1770">
    <property type="match status" value="1"/>
</dbReference>
<protein>
    <submittedName>
        <fullName evidence="5">Ribosomal RNA-processing protein 7</fullName>
    </submittedName>
</protein>
<dbReference type="GO" id="GO:0032545">
    <property type="term" value="C:CURI complex"/>
    <property type="evidence" value="ECO:0007669"/>
    <property type="project" value="TreeGrafter"/>
</dbReference>
<evidence type="ECO:0000256" key="2">
    <source>
        <dbReference type="SAM" id="MobiDB-lite"/>
    </source>
</evidence>
<evidence type="ECO:0000313" key="5">
    <source>
        <dbReference type="EMBL" id="PIA89174.1"/>
    </source>
</evidence>
<dbReference type="EMBL" id="LKMD01000108">
    <property type="protein sequence ID" value="PIA89174.1"/>
    <property type="molecule type" value="Genomic_DNA"/>
</dbReference>
<comment type="caution">
    <text evidence="5">The sequence shown here is derived from an EMBL/GenBank/DDBJ whole genome shotgun (WGS) entry which is preliminary data.</text>
</comment>
<dbReference type="PANTHER" id="PTHR13191">
    <property type="entry name" value="RIBOSOMAL RNA PROCESSING PROTEIN 7-RELATED"/>
    <property type="match status" value="1"/>
</dbReference>
<gene>
    <name evidence="5" type="ORF">CB0940_07826</name>
</gene>
<comment type="similarity">
    <text evidence="1">Belongs to the RRP7 family.</text>
</comment>
<dbReference type="CDD" id="cd12293">
    <property type="entry name" value="dRRM_Rrp7p"/>
    <property type="match status" value="1"/>
</dbReference>
<evidence type="ECO:0000259" key="3">
    <source>
        <dbReference type="Pfam" id="PF12923"/>
    </source>
</evidence>
<feature type="domain" description="Rrp7 RRM-like N-terminal" evidence="4">
    <location>
        <begin position="24"/>
        <end position="198"/>
    </location>
</feature>
<feature type="region of interest" description="Disordered" evidence="2">
    <location>
        <begin position="249"/>
        <end position="268"/>
    </location>
</feature>
<name>A0A2G5H9G7_CERBT</name>
<evidence type="ECO:0000259" key="4">
    <source>
        <dbReference type="Pfam" id="PF17799"/>
    </source>
</evidence>